<feature type="compositionally biased region" description="Polar residues" evidence="5">
    <location>
        <begin position="107"/>
        <end position="117"/>
    </location>
</feature>
<dbReference type="SMART" id="SM00906">
    <property type="entry name" value="Fungal_trans"/>
    <property type="match status" value="1"/>
</dbReference>
<dbReference type="GO" id="GO:0000978">
    <property type="term" value="F:RNA polymerase II cis-regulatory region sequence-specific DNA binding"/>
    <property type="evidence" value="ECO:0007669"/>
    <property type="project" value="TreeGrafter"/>
</dbReference>
<gene>
    <name evidence="7" type="ORF">B7463_g7715</name>
</gene>
<reference evidence="7 8" key="1">
    <citation type="submission" date="2018-05" db="EMBL/GenBank/DDBJ databases">
        <title>Draft genome sequence of Scytalidium lignicola DSM 105466, a ubiquitous saprotrophic fungus.</title>
        <authorList>
            <person name="Buettner E."/>
            <person name="Gebauer A.M."/>
            <person name="Hofrichter M."/>
            <person name="Liers C."/>
            <person name="Kellner H."/>
        </authorList>
    </citation>
    <scope>NUCLEOTIDE SEQUENCE [LARGE SCALE GENOMIC DNA]</scope>
    <source>
        <strain evidence="7 8">DSM 105466</strain>
    </source>
</reference>
<sequence>MSRRNEAHQASPMRDPHSHYVHNLLMRIEQLEGEVKLAKASASPKGGSRDDIASSVTSESLDRIVQESPILPQESELLVTPPASMSTSTELLPLQPSQEKNWRQDGPNGTRSNTKYSYSPPETVEQLAQGYLGDASCITFLHTLIKDKRDSRQKEQNESINLLYAKNFASNKLVLNPRSIIDSWPQRHIGDHLVECYMELCYPQYPFIYGPAFRKRYESMWTSKEPQSDAWVAKVNTVFALGCQFSPKVSSQMGEEFFKKAKSLINFDILGSSNLETLQALILMSVYLQSSASLNISWNVISITIRMAQSLGLHLRKTYKASWTPLSREIRKRAWWACYILDSVSGIMLGRPQMISEDSFHSLDLPERVNDEFFLETDPSLSTENVSKSNNTGGACELDFFIATIQLSQFMREISKAYDNPFDHSKMLDIDDRLCRWIANVPPHLRHDSNIVSNRKLWRQKVVLTVRFLNFRVVLHRACVSQEQSTDSNFGPFDSVRDSTNSRLMSLRSELCSMTAVKIIQHISSFYAEGLNGAWWYDLNHVFAASSIIVVQILRQRNIDYYNSILDLAISVMRGMQESGKPLAGQYLRMLEKLQQTPTGLERESLSKDSASYLPYKSYGSSSMHANTSSGSQENICSTLRGETPHETIQDDLDGNIGLPSVNGSNEIEDIDVNSLFESLSFPWSLHYNSMPSEEEYANILFAQTYDSSRQQ</sequence>
<dbReference type="InterPro" id="IPR051127">
    <property type="entry name" value="Fungal_SecMet_Regulators"/>
</dbReference>
<keyword evidence="4" id="KW-0539">Nucleus</keyword>
<evidence type="ECO:0000259" key="6">
    <source>
        <dbReference type="SMART" id="SM00906"/>
    </source>
</evidence>
<feature type="region of interest" description="Disordered" evidence="5">
    <location>
        <begin position="82"/>
        <end position="119"/>
    </location>
</feature>
<feature type="domain" description="Xylanolytic transcriptional activator regulatory" evidence="6">
    <location>
        <begin position="297"/>
        <end position="372"/>
    </location>
</feature>
<dbReference type="GO" id="GO:0000435">
    <property type="term" value="P:positive regulation of transcription from RNA polymerase II promoter by galactose"/>
    <property type="evidence" value="ECO:0007669"/>
    <property type="project" value="TreeGrafter"/>
</dbReference>
<dbReference type="GO" id="GO:0005634">
    <property type="term" value="C:nucleus"/>
    <property type="evidence" value="ECO:0007669"/>
    <property type="project" value="TreeGrafter"/>
</dbReference>
<dbReference type="Pfam" id="PF04082">
    <property type="entry name" value="Fungal_trans"/>
    <property type="match status" value="1"/>
</dbReference>
<dbReference type="GO" id="GO:0008270">
    <property type="term" value="F:zinc ion binding"/>
    <property type="evidence" value="ECO:0007669"/>
    <property type="project" value="InterPro"/>
</dbReference>
<keyword evidence="3" id="KW-0804">Transcription</keyword>
<accession>A0A3E2H5G1</accession>
<protein>
    <recommendedName>
        <fullName evidence="6">Xylanolytic transcriptional activator regulatory domain-containing protein</fullName>
    </recommendedName>
</protein>
<keyword evidence="2" id="KW-0238">DNA-binding</keyword>
<dbReference type="InterPro" id="IPR007219">
    <property type="entry name" value="XnlR_reg_dom"/>
</dbReference>
<dbReference type="GO" id="GO:0006351">
    <property type="term" value="P:DNA-templated transcription"/>
    <property type="evidence" value="ECO:0007669"/>
    <property type="project" value="InterPro"/>
</dbReference>
<feature type="non-terminal residue" evidence="7">
    <location>
        <position position="712"/>
    </location>
</feature>
<name>A0A3E2H5G1_SCYLI</name>
<organism evidence="7 8">
    <name type="scientific">Scytalidium lignicola</name>
    <name type="common">Hyphomycete</name>
    <dbReference type="NCBI Taxonomy" id="5539"/>
    <lineage>
        <taxon>Eukaryota</taxon>
        <taxon>Fungi</taxon>
        <taxon>Dikarya</taxon>
        <taxon>Ascomycota</taxon>
        <taxon>Pezizomycotina</taxon>
        <taxon>Leotiomycetes</taxon>
        <taxon>Leotiomycetes incertae sedis</taxon>
        <taxon>Scytalidium</taxon>
    </lineage>
</organism>
<keyword evidence="1" id="KW-0805">Transcription regulation</keyword>
<evidence type="ECO:0000256" key="5">
    <source>
        <dbReference type="SAM" id="MobiDB-lite"/>
    </source>
</evidence>
<dbReference type="OrthoDB" id="3364175at2759"/>
<proteinExistence type="predicted"/>
<dbReference type="EMBL" id="NCSJ02000157">
    <property type="protein sequence ID" value="RFU28609.1"/>
    <property type="molecule type" value="Genomic_DNA"/>
</dbReference>
<feature type="non-terminal residue" evidence="7">
    <location>
        <position position="1"/>
    </location>
</feature>
<keyword evidence="8" id="KW-1185">Reference proteome</keyword>
<dbReference type="CDD" id="cd12148">
    <property type="entry name" value="fungal_TF_MHR"/>
    <property type="match status" value="1"/>
</dbReference>
<feature type="region of interest" description="Disordered" evidence="5">
    <location>
        <begin position="37"/>
        <end position="60"/>
    </location>
</feature>
<evidence type="ECO:0000313" key="8">
    <source>
        <dbReference type="Proteomes" id="UP000258309"/>
    </source>
</evidence>
<evidence type="ECO:0000256" key="2">
    <source>
        <dbReference type="ARBA" id="ARBA00023125"/>
    </source>
</evidence>
<dbReference type="PANTHER" id="PTHR47424:SF3">
    <property type="entry name" value="REGULATORY PROTEIN GAL4"/>
    <property type="match status" value="1"/>
</dbReference>
<dbReference type="PANTHER" id="PTHR47424">
    <property type="entry name" value="REGULATORY PROTEIN GAL4"/>
    <property type="match status" value="1"/>
</dbReference>
<dbReference type="GO" id="GO:0000981">
    <property type="term" value="F:DNA-binding transcription factor activity, RNA polymerase II-specific"/>
    <property type="evidence" value="ECO:0007669"/>
    <property type="project" value="TreeGrafter"/>
</dbReference>
<dbReference type="Proteomes" id="UP000258309">
    <property type="component" value="Unassembled WGS sequence"/>
</dbReference>
<evidence type="ECO:0000256" key="1">
    <source>
        <dbReference type="ARBA" id="ARBA00023015"/>
    </source>
</evidence>
<comment type="caution">
    <text evidence="7">The sequence shown here is derived from an EMBL/GenBank/DDBJ whole genome shotgun (WGS) entry which is preliminary data.</text>
</comment>
<evidence type="ECO:0000256" key="4">
    <source>
        <dbReference type="ARBA" id="ARBA00023242"/>
    </source>
</evidence>
<evidence type="ECO:0000256" key="3">
    <source>
        <dbReference type="ARBA" id="ARBA00023163"/>
    </source>
</evidence>
<dbReference type="AlphaFoldDB" id="A0A3E2H5G1"/>
<feature type="compositionally biased region" description="Polar residues" evidence="5">
    <location>
        <begin position="83"/>
        <end position="99"/>
    </location>
</feature>
<evidence type="ECO:0000313" key="7">
    <source>
        <dbReference type="EMBL" id="RFU28609.1"/>
    </source>
</evidence>